<evidence type="ECO:0000256" key="6">
    <source>
        <dbReference type="ARBA" id="ARBA00022687"/>
    </source>
</evidence>
<reference evidence="11" key="1">
    <citation type="submission" date="2017-02" db="UniProtKB">
        <authorList>
            <consortium name="WormBaseParasite"/>
        </authorList>
    </citation>
    <scope>IDENTIFICATION</scope>
</reference>
<proteinExistence type="inferred from homology"/>
<dbReference type="GO" id="GO:0005109">
    <property type="term" value="F:frizzled binding"/>
    <property type="evidence" value="ECO:0007669"/>
    <property type="project" value="TreeGrafter"/>
</dbReference>
<dbReference type="Proteomes" id="UP000038045">
    <property type="component" value="Unplaced"/>
</dbReference>
<evidence type="ECO:0000256" key="4">
    <source>
        <dbReference type="ARBA" id="ARBA00022525"/>
    </source>
</evidence>
<dbReference type="GO" id="GO:0045165">
    <property type="term" value="P:cell fate commitment"/>
    <property type="evidence" value="ECO:0007669"/>
    <property type="project" value="TreeGrafter"/>
</dbReference>
<evidence type="ECO:0000256" key="9">
    <source>
        <dbReference type="RuleBase" id="RU003500"/>
    </source>
</evidence>
<evidence type="ECO:0000256" key="1">
    <source>
        <dbReference type="ARBA" id="ARBA00004498"/>
    </source>
</evidence>
<sequence length="299" mass="33674">MDVPDLTNKQLTICNNHATSFEAILSGMAEARNECRNIFIKDKWNCQDSNENIFGFNLTALQIKEKAFLYAYISASSMISIAKGCSTGINPNCGCGNIPSNEENMEEKYGFRWSGCSDNVKYADSIVKHFFENKDNNKIEDIMSNHNFKIGRSTVKNAVKQVCKCHGISGSCQTKTCWMSTPKIDEIGIKLKELMNNARIVKNINSRSLTVKGGRSAIAKNLIYLEEFNNFCTQDNITGIIGVSGRECTSERHCKSLCCDRGYIFKIDVIDEPCNCKFEYCCKVTCESCKKVITRRFCK</sequence>
<dbReference type="STRING" id="131310.A0A0N4ZQE6"/>
<keyword evidence="7" id="KW-1015">Disulfide bond</keyword>
<dbReference type="SMART" id="SM00097">
    <property type="entry name" value="WNT1"/>
    <property type="match status" value="1"/>
</dbReference>
<dbReference type="GO" id="GO:0005615">
    <property type="term" value="C:extracellular space"/>
    <property type="evidence" value="ECO:0007669"/>
    <property type="project" value="TreeGrafter"/>
</dbReference>
<dbReference type="GO" id="GO:0005125">
    <property type="term" value="F:cytokine activity"/>
    <property type="evidence" value="ECO:0007669"/>
    <property type="project" value="TreeGrafter"/>
</dbReference>
<keyword evidence="5" id="KW-0272">Extracellular matrix</keyword>
<dbReference type="InterPro" id="IPR005817">
    <property type="entry name" value="Wnt"/>
</dbReference>
<dbReference type="GO" id="GO:0060070">
    <property type="term" value="P:canonical Wnt signaling pathway"/>
    <property type="evidence" value="ECO:0007669"/>
    <property type="project" value="TreeGrafter"/>
</dbReference>
<dbReference type="PANTHER" id="PTHR12027:SF114">
    <property type="entry name" value="PROTEIN MOM-2"/>
    <property type="match status" value="1"/>
</dbReference>
<evidence type="ECO:0000313" key="10">
    <source>
        <dbReference type="Proteomes" id="UP000038045"/>
    </source>
</evidence>
<dbReference type="PRINTS" id="PR01349">
    <property type="entry name" value="WNTPROTEIN"/>
</dbReference>
<comment type="similarity">
    <text evidence="2 9">Belongs to the Wnt family.</text>
</comment>
<keyword evidence="8" id="KW-0449">Lipoprotein</keyword>
<evidence type="ECO:0000256" key="7">
    <source>
        <dbReference type="ARBA" id="ARBA00023157"/>
    </source>
</evidence>
<comment type="subcellular location">
    <subcellularLocation>
        <location evidence="1 9">Secreted</location>
        <location evidence="1 9">Extracellular space</location>
        <location evidence="1 9">Extracellular matrix</location>
    </subcellularLocation>
</comment>
<keyword evidence="6 9" id="KW-0879">Wnt signaling pathway</keyword>
<dbReference type="CDD" id="cd13113">
    <property type="entry name" value="Wnt"/>
    <property type="match status" value="1"/>
</dbReference>
<keyword evidence="3 9" id="KW-0217">Developmental protein</keyword>
<dbReference type="InterPro" id="IPR043158">
    <property type="entry name" value="Wnt_C"/>
</dbReference>
<dbReference type="AlphaFoldDB" id="A0A0N4ZQE6"/>
<keyword evidence="4" id="KW-0964">Secreted</keyword>
<organism evidence="10 11">
    <name type="scientific">Parastrongyloides trichosuri</name>
    <name type="common">Possum-specific nematode worm</name>
    <dbReference type="NCBI Taxonomy" id="131310"/>
    <lineage>
        <taxon>Eukaryota</taxon>
        <taxon>Metazoa</taxon>
        <taxon>Ecdysozoa</taxon>
        <taxon>Nematoda</taxon>
        <taxon>Chromadorea</taxon>
        <taxon>Rhabditida</taxon>
        <taxon>Tylenchina</taxon>
        <taxon>Panagrolaimomorpha</taxon>
        <taxon>Strongyloidoidea</taxon>
        <taxon>Strongyloididae</taxon>
        <taxon>Parastrongyloides</taxon>
    </lineage>
</organism>
<dbReference type="InterPro" id="IPR018161">
    <property type="entry name" value="Wnt_CS"/>
</dbReference>
<evidence type="ECO:0000313" key="11">
    <source>
        <dbReference type="WBParaSite" id="PTRK_0001074400.1"/>
    </source>
</evidence>
<dbReference type="Pfam" id="PF00110">
    <property type="entry name" value="wnt"/>
    <property type="match status" value="1"/>
</dbReference>
<evidence type="ECO:0000256" key="8">
    <source>
        <dbReference type="ARBA" id="ARBA00023288"/>
    </source>
</evidence>
<dbReference type="WBParaSite" id="PTRK_0001074400.1">
    <property type="protein sequence ID" value="PTRK_0001074400.1"/>
    <property type="gene ID" value="PTRK_0001074400"/>
</dbReference>
<protein>
    <recommendedName>
        <fullName evidence="9">Protein Wnt</fullName>
    </recommendedName>
</protein>
<dbReference type="PANTHER" id="PTHR12027">
    <property type="entry name" value="WNT RELATED"/>
    <property type="match status" value="1"/>
</dbReference>
<evidence type="ECO:0000256" key="2">
    <source>
        <dbReference type="ARBA" id="ARBA00005683"/>
    </source>
</evidence>
<comment type="function">
    <text evidence="9">Ligand for members of the frizzled family of seven transmembrane receptors.</text>
</comment>
<dbReference type="Gene3D" id="3.30.2460.20">
    <property type="match status" value="1"/>
</dbReference>
<dbReference type="PROSITE" id="PS00246">
    <property type="entry name" value="WNT1"/>
    <property type="match status" value="1"/>
</dbReference>
<evidence type="ECO:0000256" key="3">
    <source>
        <dbReference type="ARBA" id="ARBA00022473"/>
    </source>
</evidence>
<evidence type="ECO:0000256" key="5">
    <source>
        <dbReference type="ARBA" id="ARBA00022530"/>
    </source>
</evidence>
<name>A0A0N4ZQE6_PARTI</name>
<keyword evidence="10" id="KW-1185">Reference proteome</keyword>
<dbReference type="GO" id="GO:0030182">
    <property type="term" value="P:neuron differentiation"/>
    <property type="evidence" value="ECO:0007669"/>
    <property type="project" value="TreeGrafter"/>
</dbReference>
<accession>A0A0N4ZQE6</accession>